<dbReference type="GeneID" id="78828539"/>
<accession>A0A8B6WXE9</accession>
<name>A0A2L1U9D6_9BACL</name>
<dbReference type="RefSeq" id="WP_024095335.1">
    <property type="nucleotide sequence ID" value="NZ_CP019651.1"/>
</dbReference>
<dbReference type="AlphaFoldDB" id="A0A2L1U9D6"/>
<dbReference type="Proteomes" id="UP000464330">
    <property type="component" value="Chromosome"/>
</dbReference>
<dbReference type="EMBL" id="CP019717">
    <property type="protein sequence ID" value="QHZ49698.1"/>
    <property type="molecule type" value="Genomic_DNA"/>
</dbReference>
<reference evidence="3" key="1">
    <citation type="submission" date="2017-02" db="EMBL/GenBank/DDBJ databases">
        <title>Delineation of Paenibacillus larvae strains originating from foulbrood outbreaks.</title>
        <authorList>
            <person name="Beims H."/>
            <person name="Bunk B."/>
            <person name="Sproeer C."/>
            <person name="Mohr K.I."/>
            <person name="Pradella S."/>
            <person name="Guenther G."/>
            <person name="Rohde M."/>
            <person name="von der Ohe W."/>
            <person name="Steinert M."/>
        </authorList>
    </citation>
    <scope>NUCLEOTIDE SEQUENCE [LARGE SCALE GENOMIC DNA]</scope>
    <source>
        <strain evidence="3">Eric_III</strain>
    </source>
</reference>
<evidence type="ECO:0000313" key="1">
    <source>
        <dbReference type="EMBL" id="AVF24780.1"/>
    </source>
</evidence>
<evidence type="ECO:0000313" key="4">
    <source>
        <dbReference type="Proteomes" id="UP000464330"/>
    </source>
</evidence>
<proteinExistence type="predicted"/>
<dbReference type="Proteomes" id="UP000239833">
    <property type="component" value="Chromosome"/>
</dbReference>
<accession>A0A6C0QN31</accession>
<protein>
    <submittedName>
        <fullName evidence="1">Uncharacterized protein</fullName>
    </submittedName>
</protein>
<evidence type="ECO:0000313" key="2">
    <source>
        <dbReference type="EMBL" id="QHZ49698.1"/>
    </source>
</evidence>
<organism evidence="1 3">
    <name type="scientific">Paenibacillus larvae subsp. larvae</name>
    <dbReference type="NCBI Taxonomy" id="147375"/>
    <lineage>
        <taxon>Bacteria</taxon>
        <taxon>Bacillati</taxon>
        <taxon>Bacillota</taxon>
        <taxon>Bacilli</taxon>
        <taxon>Bacillales</taxon>
        <taxon>Paenibacillaceae</taxon>
        <taxon>Paenibacillus</taxon>
    </lineage>
</organism>
<sequence>MNQSQTKWIIFALMSILFISSMDQTIVSTGMTIILKDLGHF</sequence>
<gene>
    <name evidence="1" type="ORF">ERICIII_00554</name>
    <name evidence="2" type="ORF">ERICV_00509</name>
</gene>
<dbReference type="EMBL" id="CP019655">
    <property type="protein sequence ID" value="AVF24780.1"/>
    <property type="molecule type" value="Genomic_DNA"/>
</dbReference>
<accession>A0A2L1U9D6</accession>
<reference evidence="1 4" key="2">
    <citation type="journal article" date="2020" name="Int. J. Med. Microbiol.">
        <title>Discovery of Paenibacillus larvae ERIC V: Phenotypic and genomic comparison to genotypes ERIC I-IV reveal different inventories of virulence factors which correlate with epidemiological prevalences of American Foulbrood.</title>
        <authorList>
            <person name="Beims H."/>
            <person name="Bunk B."/>
            <person name="Erler S."/>
            <person name="Mohr K.I."/>
            <person name="Sproer C."/>
            <person name="Pradella S."/>
            <person name="Gunther G."/>
            <person name="Rohde M."/>
            <person name="von der Ohe W."/>
            <person name="Steinert M."/>
        </authorList>
    </citation>
    <scope>NUCLEOTIDE SEQUENCE</scope>
    <source>
        <strain evidence="1">Eric_III</strain>
        <strain evidence="2">Eric_V</strain>
    </source>
</reference>
<evidence type="ECO:0000313" key="3">
    <source>
        <dbReference type="Proteomes" id="UP000239833"/>
    </source>
</evidence>